<organism evidence="2 3">
    <name type="scientific">Carboxylicivirga sediminis</name>
    <dbReference type="NCBI Taxonomy" id="2006564"/>
    <lineage>
        <taxon>Bacteria</taxon>
        <taxon>Pseudomonadati</taxon>
        <taxon>Bacteroidota</taxon>
        <taxon>Bacteroidia</taxon>
        <taxon>Marinilabiliales</taxon>
        <taxon>Marinilabiliaceae</taxon>
        <taxon>Carboxylicivirga</taxon>
    </lineage>
</organism>
<feature type="domain" description="Cysteine-rich small" evidence="1">
    <location>
        <begin position="8"/>
        <end position="87"/>
    </location>
</feature>
<name>A0A941IWT6_9BACT</name>
<dbReference type="InterPro" id="IPR007212">
    <property type="entry name" value="Zf-like"/>
</dbReference>
<dbReference type="Proteomes" id="UP000679220">
    <property type="component" value="Unassembled WGS sequence"/>
</dbReference>
<proteinExistence type="predicted"/>
<dbReference type="RefSeq" id="WP_212190718.1">
    <property type="nucleotide sequence ID" value="NZ_JAGTAR010000015.1"/>
</dbReference>
<sequence>MNKPKTENYKFCQNKKCEYFPCHKVKNEEEFNCLFCFCPLYMLKGNCGGHYKYTNGVKDCSGCLLPHTKGAYEHVMSKMGEVIKIGSEQE</sequence>
<accession>A0A941IWT6</accession>
<dbReference type="Pfam" id="PF04071">
    <property type="entry name" value="zf-like"/>
    <property type="match status" value="1"/>
</dbReference>
<evidence type="ECO:0000259" key="1">
    <source>
        <dbReference type="Pfam" id="PF04071"/>
    </source>
</evidence>
<dbReference type="AlphaFoldDB" id="A0A941IWT6"/>
<keyword evidence="3" id="KW-1185">Reference proteome</keyword>
<comment type="caution">
    <text evidence="2">The sequence shown here is derived from an EMBL/GenBank/DDBJ whole genome shotgun (WGS) entry which is preliminary data.</text>
</comment>
<reference evidence="2" key="2">
    <citation type="submission" date="2021-04" db="EMBL/GenBank/DDBJ databases">
        <authorList>
            <person name="Zhang T."/>
            <person name="Zhang Y."/>
            <person name="Lu D."/>
            <person name="Zuo D."/>
            <person name="Du Z."/>
        </authorList>
    </citation>
    <scope>NUCLEOTIDE SEQUENCE</scope>
    <source>
        <strain evidence="2">JR1</strain>
    </source>
</reference>
<reference evidence="2" key="1">
    <citation type="journal article" date="2018" name="Int. J. Syst. Evol. Microbiol.">
        <title>Carboxylicivirga sediminis sp. nov., isolated from coastal sediment.</title>
        <authorList>
            <person name="Wang F.Q."/>
            <person name="Ren L.H."/>
            <person name="Zou R.J."/>
            <person name="Sun Y.Z."/>
            <person name="Liu X.J."/>
            <person name="Jiang F."/>
            <person name="Liu L.J."/>
        </authorList>
    </citation>
    <scope>NUCLEOTIDE SEQUENCE</scope>
    <source>
        <strain evidence="2">JR1</strain>
    </source>
</reference>
<evidence type="ECO:0000313" key="3">
    <source>
        <dbReference type="Proteomes" id="UP000679220"/>
    </source>
</evidence>
<evidence type="ECO:0000313" key="2">
    <source>
        <dbReference type="EMBL" id="MBR8536056.1"/>
    </source>
</evidence>
<dbReference type="EMBL" id="JAGTAR010000015">
    <property type="protein sequence ID" value="MBR8536056.1"/>
    <property type="molecule type" value="Genomic_DNA"/>
</dbReference>
<protein>
    <recommendedName>
        <fullName evidence="1">Cysteine-rich small domain-containing protein</fullName>
    </recommendedName>
</protein>
<gene>
    <name evidence="2" type="ORF">KDU71_10850</name>
</gene>